<evidence type="ECO:0000256" key="6">
    <source>
        <dbReference type="ARBA" id="ARBA00022833"/>
    </source>
</evidence>
<evidence type="ECO:0000256" key="2">
    <source>
        <dbReference type="ARBA" id="ARBA00010615"/>
    </source>
</evidence>
<dbReference type="InterPro" id="IPR045098">
    <property type="entry name" value="Fyv10_fam"/>
</dbReference>
<dbReference type="AlphaFoldDB" id="G3BBX6"/>
<dbReference type="HOGENOM" id="CLU_027445_2_0_1"/>
<keyword evidence="5 7" id="KW-0863">Zinc-finger</keyword>
<gene>
    <name evidence="10" type="ORF">CANTEDRAFT_126985</name>
</gene>
<evidence type="ECO:0000259" key="8">
    <source>
        <dbReference type="PROSITE" id="PS50897"/>
    </source>
</evidence>
<evidence type="ECO:0000256" key="7">
    <source>
        <dbReference type="PROSITE-ProRule" id="PRU01215"/>
    </source>
</evidence>
<dbReference type="GO" id="GO:0034657">
    <property type="term" value="C:GID complex"/>
    <property type="evidence" value="ECO:0007669"/>
    <property type="project" value="TreeGrafter"/>
</dbReference>
<dbReference type="OrthoDB" id="1933455at2759"/>
<evidence type="ECO:0000256" key="1">
    <source>
        <dbReference type="ARBA" id="ARBA00004496"/>
    </source>
</evidence>
<dbReference type="GO" id="GO:0005737">
    <property type="term" value="C:cytoplasm"/>
    <property type="evidence" value="ECO:0007669"/>
    <property type="project" value="UniProtKB-SubCell"/>
</dbReference>
<feature type="domain" description="RING-Gid-type" evidence="9">
    <location>
        <begin position="432"/>
        <end position="494"/>
    </location>
</feature>
<dbReference type="GeneID" id="18249207"/>
<dbReference type="eggNOG" id="KOG0396">
    <property type="taxonomic scope" value="Eukaryota"/>
</dbReference>
<accession>G3BBX6</accession>
<feature type="domain" description="CTLH" evidence="8">
    <location>
        <begin position="227"/>
        <end position="269"/>
    </location>
</feature>
<dbReference type="InterPro" id="IPR024964">
    <property type="entry name" value="CTLH/CRA"/>
</dbReference>
<dbReference type="PROSITE" id="PS51867">
    <property type="entry name" value="ZF_RING_GID"/>
    <property type="match status" value="1"/>
</dbReference>
<evidence type="ECO:0000256" key="5">
    <source>
        <dbReference type="ARBA" id="ARBA00022771"/>
    </source>
</evidence>
<evidence type="ECO:0000256" key="4">
    <source>
        <dbReference type="ARBA" id="ARBA00022723"/>
    </source>
</evidence>
<dbReference type="GO" id="GO:0008270">
    <property type="term" value="F:zinc ion binding"/>
    <property type="evidence" value="ECO:0007669"/>
    <property type="project" value="UniProtKB-KW"/>
</dbReference>
<dbReference type="InterPro" id="IPR013144">
    <property type="entry name" value="CRA_dom"/>
</dbReference>
<name>G3BBX6_CANTC</name>
<dbReference type="SMART" id="SM00757">
    <property type="entry name" value="CRA"/>
    <property type="match status" value="1"/>
</dbReference>
<comment type="subcellular location">
    <subcellularLocation>
        <location evidence="1">Cytoplasm</location>
    </subcellularLocation>
</comment>
<evidence type="ECO:0000259" key="9">
    <source>
        <dbReference type="PROSITE" id="PS51867"/>
    </source>
</evidence>
<evidence type="ECO:0000313" key="10">
    <source>
        <dbReference type="EMBL" id="EGV60106.1"/>
    </source>
</evidence>
<sequence length="509" mass="58556">MSEPTLNFHVQAGSTQFKVPTELIRKNFKTIQKLIEKQKRQAANDIANIKKNPSLPTAIKLEMIRKIIRSFEALEKKLKASINKDQEYRSRLLARLENLQELTKFTVTRNHDQDITIDMEDNEHAIADDLEDEDPKSVKTKARKSMSGDEDKALDLHNPTLINWYRDQANLLIIDYLIKSNVSSEQSVGLKLLQSLSVSNPKYMKLIDYDLYETLNKVFLSIVEHHDLSLVIAWFEENRTALKKANSNIEFEINYCKFLSFIEEGRTDEAIKFSQVHLSPSGNINNYQENEHDSYLNNLKKLKEIGGLLVYLAINEHSSPSQPVGSFSTSMVKHSARFHDYEKLLSDDRWIFLSECFMENFTKLYGISRNFPLFIYLSAGLSSLKTKSCYCNNDNTIFVNHKQPHEEVGSLKDRKYRGPNHYYKRLNRINNCPVCSPELFKLSRNLPYAQLITSIFNNPYKLPNGNIYPIDKLTTPSSLKNSGSGSSIIEDPLTKEVFALSECVRVYPA</sequence>
<keyword evidence="11" id="KW-1185">Reference proteome</keyword>
<keyword evidence="6" id="KW-0862">Zinc</keyword>
<keyword evidence="3" id="KW-0963">Cytoplasm</keyword>
<dbReference type="Proteomes" id="UP000000707">
    <property type="component" value="Unassembled WGS sequence"/>
</dbReference>
<dbReference type="InterPro" id="IPR044063">
    <property type="entry name" value="ZF_RING_GID"/>
</dbReference>
<proteinExistence type="inferred from homology"/>
<evidence type="ECO:0000256" key="3">
    <source>
        <dbReference type="ARBA" id="ARBA00022490"/>
    </source>
</evidence>
<comment type="similarity">
    <text evidence="2">Belongs to the FYV10 family.</text>
</comment>
<dbReference type="STRING" id="590646.G3BBX6"/>
<dbReference type="PANTHER" id="PTHR12170:SF2">
    <property type="entry name" value="E3 UBIQUITIN-PROTEIN TRANSFERASE MAEA"/>
    <property type="match status" value="1"/>
</dbReference>
<dbReference type="EMBL" id="GL996528">
    <property type="protein sequence ID" value="EGV60106.1"/>
    <property type="molecule type" value="Genomic_DNA"/>
</dbReference>
<dbReference type="KEGG" id="cten:18249207"/>
<dbReference type="Pfam" id="PF10607">
    <property type="entry name" value="CTLH"/>
    <property type="match status" value="1"/>
</dbReference>
<dbReference type="InterPro" id="IPR006595">
    <property type="entry name" value="CTLH_C"/>
</dbReference>
<dbReference type="GO" id="GO:0061630">
    <property type="term" value="F:ubiquitin protein ligase activity"/>
    <property type="evidence" value="ECO:0007669"/>
    <property type="project" value="InterPro"/>
</dbReference>
<dbReference type="PROSITE" id="PS50897">
    <property type="entry name" value="CTLH"/>
    <property type="match status" value="1"/>
</dbReference>
<dbReference type="GO" id="GO:0043161">
    <property type="term" value="P:proteasome-mediated ubiquitin-dependent protein catabolic process"/>
    <property type="evidence" value="ECO:0007669"/>
    <property type="project" value="InterPro"/>
</dbReference>
<reference evidence="10 11" key="1">
    <citation type="journal article" date="2011" name="Proc. Natl. Acad. Sci. U.S.A.">
        <title>Comparative genomics of xylose-fermenting fungi for enhanced biofuel production.</title>
        <authorList>
            <person name="Wohlbach D.J."/>
            <person name="Kuo A."/>
            <person name="Sato T.K."/>
            <person name="Potts K.M."/>
            <person name="Salamov A.A."/>
            <person name="LaButti K.M."/>
            <person name="Sun H."/>
            <person name="Clum A."/>
            <person name="Pangilinan J.L."/>
            <person name="Lindquist E.A."/>
            <person name="Lucas S."/>
            <person name="Lapidus A."/>
            <person name="Jin M."/>
            <person name="Gunawan C."/>
            <person name="Balan V."/>
            <person name="Dale B.E."/>
            <person name="Jeffries T.W."/>
            <person name="Zinkel R."/>
            <person name="Barry K.W."/>
            <person name="Grigoriev I.V."/>
            <person name="Gasch A.P."/>
        </authorList>
    </citation>
    <scope>NUCLEOTIDE SEQUENCE [LARGE SCALE GENOMIC DNA]</scope>
    <source>
        <strain evidence="11">ATCC 10573 / BCRC 21748 / CBS 615 / JCM 9827 / NBRC 10315 / NRRL Y-1498 / VKM Y-70</strain>
    </source>
</reference>
<feature type="zinc finger region" description="RING-Gid-type" evidence="7">
    <location>
        <begin position="432"/>
        <end position="494"/>
    </location>
</feature>
<evidence type="ECO:0000313" key="11">
    <source>
        <dbReference type="Proteomes" id="UP000000707"/>
    </source>
</evidence>
<dbReference type="GO" id="GO:0005634">
    <property type="term" value="C:nucleus"/>
    <property type="evidence" value="ECO:0007669"/>
    <property type="project" value="TreeGrafter"/>
</dbReference>
<protein>
    <submittedName>
        <fullName evidence="10">Uncharacterized protein</fullName>
    </submittedName>
</protein>
<keyword evidence="4" id="KW-0479">Metal-binding</keyword>
<organism evidence="11">
    <name type="scientific">Candida tenuis (strain ATCC 10573 / BCRC 21748 / CBS 615 / JCM 9827 / NBRC 10315 / NRRL Y-1498 / VKM Y-70)</name>
    <name type="common">Yeast</name>
    <name type="synonym">Yamadazyma tenuis</name>
    <dbReference type="NCBI Taxonomy" id="590646"/>
    <lineage>
        <taxon>Eukaryota</taxon>
        <taxon>Fungi</taxon>
        <taxon>Dikarya</taxon>
        <taxon>Ascomycota</taxon>
        <taxon>Saccharomycotina</taxon>
        <taxon>Pichiomycetes</taxon>
        <taxon>Debaryomycetaceae</taxon>
        <taxon>Yamadazyma</taxon>
    </lineage>
</organism>
<dbReference type="PANTHER" id="PTHR12170">
    <property type="entry name" value="MACROPHAGE ERYTHROBLAST ATTACHER-RELATED"/>
    <property type="match status" value="1"/>
</dbReference>